<comment type="caution">
    <text evidence="8">The sequence shown here is derived from an EMBL/GenBank/DDBJ whole genome shotgun (WGS) entry which is preliminary data.</text>
</comment>
<keyword evidence="1" id="KW-0285">Flavoprotein</keyword>
<keyword evidence="3" id="KW-0274">FAD</keyword>
<organism evidence="8 9">
    <name type="scientific">Polyangium mundeleinium</name>
    <dbReference type="NCBI Taxonomy" id="2995306"/>
    <lineage>
        <taxon>Bacteria</taxon>
        <taxon>Pseudomonadati</taxon>
        <taxon>Myxococcota</taxon>
        <taxon>Polyangia</taxon>
        <taxon>Polyangiales</taxon>
        <taxon>Polyangiaceae</taxon>
        <taxon>Polyangium</taxon>
    </lineage>
</organism>
<dbReference type="PANTHER" id="PTHR46091">
    <property type="entry name" value="BLR7054 PROTEIN"/>
    <property type="match status" value="1"/>
</dbReference>
<keyword evidence="2" id="KW-0732">Signal</keyword>
<dbReference type="InterPro" id="IPR052206">
    <property type="entry name" value="Retinol_saturase"/>
</dbReference>
<feature type="compositionally biased region" description="Low complexity" evidence="6">
    <location>
        <begin position="527"/>
        <end position="538"/>
    </location>
</feature>
<keyword evidence="9" id="KW-1185">Reference proteome</keyword>
<dbReference type="EMBL" id="JAQNDO010000001">
    <property type="protein sequence ID" value="MDC0741251.1"/>
    <property type="molecule type" value="Genomic_DNA"/>
</dbReference>
<evidence type="ECO:0000256" key="5">
    <source>
        <dbReference type="ARBA" id="ARBA00023027"/>
    </source>
</evidence>
<dbReference type="SUPFAM" id="SSF51905">
    <property type="entry name" value="FAD/NAD(P)-binding domain"/>
    <property type="match status" value="1"/>
</dbReference>
<dbReference type="RefSeq" id="WP_271916472.1">
    <property type="nucleotide sequence ID" value="NZ_JAQNDO010000001.1"/>
</dbReference>
<dbReference type="Gene3D" id="3.50.50.60">
    <property type="entry name" value="FAD/NAD(P)-binding domain"/>
    <property type="match status" value="2"/>
</dbReference>
<dbReference type="PANTHER" id="PTHR46091:SF3">
    <property type="entry name" value="AMINE OXIDASE DOMAIN-CONTAINING PROTEIN"/>
    <property type="match status" value="1"/>
</dbReference>
<feature type="domain" description="Amine oxidase" evidence="7">
    <location>
        <begin position="15"/>
        <end position="501"/>
    </location>
</feature>
<sequence>MERWDTVVVGSGSGGLTAAVALARAGQRVLVLEQHYLPGGWTHSFALDGYRFSPGVHYIGELGPGQSVRALYEGLGLSSDLVFHELNPDGFDHFVIGGERFDVPRGFDRYFERLVSRFPHERKGLERYFDVVGRIVSDTLRCEDLLASPQGALALPFRGKSLVTWGLRTQRALLDGTVRDPLLRGILAAQSGNHGLPPSRVSLPLHARMITHYYDGGYYPRGGAKRIPSAMIKALRKRGGEIRLRTRVRRILVESGRAAGVELASGERILARAVVSNADPAITFGALLESPHGERERRKIRRMEYSVGLLSVFCATDLDLSAMGLDSGNCWCYRTLDVNGVYERALHALPHGIVEGLFLTVTTLKDPGHAPKGHHTLELFTFVPYEPFERWAGNAAARPAGYHDLKERLGDAMIAAAERVIPGLGKNLTFRAVGTPLTNDFYCETHRGASYGTAKIPAQLGPFSFPIRSSVPGLYSVGASTLSHGVAGAATSGLFAARDILGLRRIEDLLAPSDGSLQVVLASDVAPASGPRRPAHAAPPEDDAEDALAS</sequence>
<reference evidence="8 9" key="1">
    <citation type="submission" date="2022-11" db="EMBL/GenBank/DDBJ databases">
        <title>Minimal conservation of predation-associated metabolite biosynthetic gene clusters underscores biosynthetic potential of Myxococcota including descriptions for ten novel species: Archangium lansinium sp. nov., Myxococcus landrumus sp. nov., Nannocystis bai.</title>
        <authorList>
            <person name="Ahearne A."/>
            <person name="Stevens C."/>
            <person name="Dowd S."/>
        </authorList>
    </citation>
    <scope>NUCLEOTIDE SEQUENCE [LARGE SCALE GENOMIC DNA]</scope>
    <source>
        <strain evidence="8 9">RJM3</strain>
    </source>
</reference>
<evidence type="ECO:0000256" key="2">
    <source>
        <dbReference type="ARBA" id="ARBA00022729"/>
    </source>
</evidence>
<dbReference type="InterPro" id="IPR036188">
    <property type="entry name" value="FAD/NAD-bd_sf"/>
</dbReference>
<accession>A0ABT5EKK3</accession>
<evidence type="ECO:0000259" key="7">
    <source>
        <dbReference type="Pfam" id="PF01593"/>
    </source>
</evidence>
<evidence type="ECO:0000313" key="9">
    <source>
        <dbReference type="Proteomes" id="UP001221411"/>
    </source>
</evidence>
<gene>
    <name evidence="8" type="ORF">POL67_07845</name>
</gene>
<protein>
    <submittedName>
        <fullName evidence="8">NAD(P)/FAD-dependent oxidoreductase</fullName>
    </submittedName>
</protein>
<feature type="region of interest" description="Disordered" evidence="6">
    <location>
        <begin position="527"/>
        <end position="550"/>
    </location>
</feature>
<feature type="compositionally biased region" description="Acidic residues" evidence="6">
    <location>
        <begin position="540"/>
        <end position="550"/>
    </location>
</feature>
<evidence type="ECO:0000256" key="6">
    <source>
        <dbReference type="SAM" id="MobiDB-lite"/>
    </source>
</evidence>
<dbReference type="Proteomes" id="UP001221411">
    <property type="component" value="Unassembled WGS sequence"/>
</dbReference>
<dbReference type="Pfam" id="PF01593">
    <property type="entry name" value="Amino_oxidase"/>
    <property type="match status" value="1"/>
</dbReference>
<name>A0ABT5EKK3_9BACT</name>
<proteinExistence type="predicted"/>
<keyword evidence="4" id="KW-0521">NADP</keyword>
<evidence type="ECO:0000256" key="3">
    <source>
        <dbReference type="ARBA" id="ARBA00022827"/>
    </source>
</evidence>
<keyword evidence="5" id="KW-0520">NAD</keyword>
<dbReference type="InterPro" id="IPR002937">
    <property type="entry name" value="Amino_oxidase"/>
</dbReference>
<evidence type="ECO:0000313" key="8">
    <source>
        <dbReference type="EMBL" id="MDC0741251.1"/>
    </source>
</evidence>
<evidence type="ECO:0000256" key="1">
    <source>
        <dbReference type="ARBA" id="ARBA00022630"/>
    </source>
</evidence>
<evidence type="ECO:0000256" key="4">
    <source>
        <dbReference type="ARBA" id="ARBA00022857"/>
    </source>
</evidence>